<name>A0ACB6R8R5_9PLEO</name>
<reference evidence="1" key="1">
    <citation type="journal article" date="2020" name="Stud. Mycol.">
        <title>101 Dothideomycetes genomes: a test case for predicting lifestyles and emergence of pathogens.</title>
        <authorList>
            <person name="Haridas S."/>
            <person name="Albert R."/>
            <person name="Binder M."/>
            <person name="Bloem J."/>
            <person name="Labutti K."/>
            <person name="Salamov A."/>
            <person name="Andreopoulos B."/>
            <person name="Baker S."/>
            <person name="Barry K."/>
            <person name="Bills G."/>
            <person name="Bluhm B."/>
            <person name="Cannon C."/>
            <person name="Castanera R."/>
            <person name="Culley D."/>
            <person name="Daum C."/>
            <person name="Ezra D."/>
            <person name="Gonzalez J."/>
            <person name="Henrissat B."/>
            <person name="Kuo A."/>
            <person name="Liang C."/>
            <person name="Lipzen A."/>
            <person name="Lutzoni F."/>
            <person name="Magnuson J."/>
            <person name="Mondo S."/>
            <person name="Nolan M."/>
            <person name="Ohm R."/>
            <person name="Pangilinan J."/>
            <person name="Park H.-J."/>
            <person name="Ramirez L."/>
            <person name="Alfaro M."/>
            <person name="Sun H."/>
            <person name="Tritt A."/>
            <person name="Yoshinaga Y."/>
            <person name="Zwiers L.-H."/>
            <person name="Turgeon B."/>
            <person name="Goodwin S."/>
            <person name="Spatafora J."/>
            <person name="Crous P."/>
            <person name="Grigoriev I."/>
        </authorList>
    </citation>
    <scope>NUCLEOTIDE SEQUENCE</scope>
    <source>
        <strain evidence="1">ATCC 200398</strain>
    </source>
</reference>
<sequence length="548" mass="60839">MAQRRQWSTGCHACRKSKVKCDEAKPGCERCRRGGRMCPGYRDDSDMLFRNMTMTTVAVRTTDAGASQQSATTAVASSSTPVASTRTGIIQPVMLPLLRTDWDQQSIAFYFFNFCSIPLRDRTLYLEFLPEMAAKAPREGCLLDALSATAMVYMANISNLEHLRFESRKRYGMALKSLARALGEEREKRSVGTLTAGVLLQNYEVYTGATKDPWGPHEGGLNAIIEMRKGQHLDSPIGQSLSRLIQARRQIESLDAETTSAKSSSAEIQVFGPIPVRAHIFLLLRSVSLISGRIRAGLQELRAGTTSTSGVELNKAIESALLIKDQLLSWPESLPADWKYETLPAPSLSPTETDSDRPFPPKFIIFRDIHQSALWIAYWCSLIALLQTLIKVLPFHQSSSHSPSASLSLLRASLLSTIDDVSAATPYMLGTISPRGTLNAFPPIAPHTNNSGLSAFFLMRALHVCNFAEGVELDNRRRKWILDALLKIGYAKGIRLALRSRKRWIDGNPRWNSKGTGPLSMVWGLWERGNDILFQIPPRCSIFKHTTG</sequence>
<comment type="caution">
    <text evidence="1">The sequence shown here is derived from an EMBL/GenBank/DDBJ whole genome shotgun (WGS) entry which is preliminary data.</text>
</comment>
<organism evidence="1 2">
    <name type="scientific">Lindgomyces ingoldianus</name>
    <dbReference type="NCBI Taxonomy" id="673940"/>
    <lineage>
        <taxon>Eukaryota</taxon>
        <taxon>Fungi</taxon>
        <taxon>Dikarya</taxon>
        <taxon>Ascomycota</taxon>
        <taxon>Pezizomycotina</taxon>
        <taxon>Dothideomycetes</taxon>
        <taxon>Pleosporomycetidae</taxon>
        <taxon>Pleosporales</taxon>
        <taxon>Lindgomycetaceae</taxon>
        <taxon>Lindgomyces</taxon>
    </lineage>
</organism>
<dbReference type="EMBL" id="MU003495">
    <property type="protein sequence ID" value="KAF2475644.1"/>
    <property type="molecule type" value="Genomic_DNA"/>
</dbReference>
<keyword evidence="2" id="KW-1185">Reference proteome</keyword>
<accession>A0ACB6R8R5</accession>
<evidence type="ECO:0000313" key="1">
    <source>
        <dbReference type="EMBL" id="KAF2475644.1"/>
    </source>
</evidence>
<dbReference type="Proteomes" id="UP000799755">
    <property type="component" value="Unassembled WGS sequence"/>
</dbReference>
<proteinExistence type="predicted"/>
<protein>
    <submittedName>
        <fullName evidence="1">Uncharacterized protein</fullName>
    </submittedName>
</protein>
<gene>
    <name evidence="1" type="ORF">BDR25DRAFT_339697</name>
</gene>
<evidence type="ECO:0000313" key="2">
    <source>
        <dbReference type="Proteomes" id="UP000799755"/>
    </source>
</evidence>